<evidence type="ECO:0000256" key="1">
    <source>
        <dbReference type="ARBA" id="ARBA00004202"/>
    </source>
</evidence>
<dbReference type="InterPro" id="IPR030946">
    <property type="entry name" value="EcfA2"/>
</dbReference>
<protein>
    <recommendedName>
        <fullName evidence="8">Energy-coupling factor transporter ATP-binding protein EcfA2</fullName>
        <ecNumber evidence="8">7.-.-.-</ecNumber>
    </recommendedName>
</protein>
<keyword evidence="4 8" id="KW-0547">Nucleotide-binding</keyword>
<evidence type="ECO:0000256" key="8">
    <source>
        <dbReference type="RuleBase" id="RU365104"/>
    </source>
</evidence>
<dbReference type="PANTHER" id="PTHR43553:SF27">
    <property type="entry name" value="ENERGY-COUPLING FACTOR TRANSPORTER ATP-BINDING PROTEIN ECFA2"/>
    <property type="match status" value="1"/>
</dbReference>
<gene>
    <name evidence="10" type="primary">ecfA2</name>
    <name evidence="10" type="ORF">G314FT_06110</name>
</gene>
<dbReference type="InterPro" id="IPR027417">
    <property type="entry name" value="P-loop_NTPase"/>
</dbReference>
<keyword evidence="3 8" id="KW-1003">Cell membrane</keyword>
<evidence type="ECO:0000313" key="11">
    <source>
        <dbReference type="Proteomes" id="UP001058273"/>
    </source>
</evidence>
<dbReference type="Gene3D" id="3.40.50.300">
    <property type="entry name" value="P-loop containing nucleotide triphosphate hydrolases"/>
    <property type="match status" value="1"/>
</dbReference>
<dbReference type="InterPro" id="IPR017871">
    <property type="entry name" value="ABC_transporter-like_CS"/>
</dbReference>
<keyword evidence="10" id="KW-0378">Hydrolase</keyword>
<comment type="similarity">
    <text evidence="8">Belongs to the ABC transporter superfamily. Energy-coupling factor EcfA family.</text>
</comment>
<comment type="subunit">
    <text evidence="8">Forms a stable energy-coupling factor (ECF) transporter complex composed of 2 membrane-embedded substrate-binding proteins (S component), 2 ATP-binding proteins (A component) and 2 transmembrane proteins (T component).</text>
</comment>
<dbReference type="SUPFAM" id="SSF52540">
    <property type="entry name" value="P-loop containing nucleoside triphosphate hydrolases"/>
    <property type="match status" value="1"/>
</dbReference>
<dbReference type="GO" id="GO:0005524">
    <property type="term" value="F:ATP binding"/>
    <property type="evidence" value="ECO:0007669"/>
    <property type="project" value="UniProtKB-KW"/>
</dbReference>
<sequence>MAMDIRFEKVDFTYQPNSPFEQRVLFDINLDIPSNSYSAIVGHTGSGKSTLLQHLNALLKPTSGKVFIGDRVITPETSNKNLKPIRKKVGIVFQFPESQLFDETVALDIAFGPKNFGVSEEESARLASEMLELVGLDDSYLERSPFDLSGGQMRRVAIAGVLAMEPEVLILDEPTAGLDPKGRKDMMDMFYRLHKEKGIGIILVTHLMDDVAEYADFMVVLEKGKIQKQGHPRDIFNDVEWLREKQLGVPTVTEFAFDLMKKGMEFSRLPLTAEELSEELLPILEKRQVLSDDE</sequence>
<evidence type="ECO:0000256" key="2">
    <source>
        <dbReference type="ARBA" id="ARBA00022448"/>
    </source>
</evidence>
<feature type="domain" description="ABC transporter" evidence="9">
    <location>
        <begin position="5"/>
        <end position="248"/>
    </location>
</feature>
<accession>A0ABY5NY86</accession>
<proteinExistence type="inferred from homology"/>
<evidence type="ECO:0000256" key="6">
    <source>
        <dbReference type="ARBA" id="ARBA00022967"/>
    </source>
</evidence>
<keyword evidence="5 8" id="KW-0067">ATP-binding</keyword>
<name>A0ABY5NY86_9ENTE</name>
<dbReference type="InterPro" id="IPR003593">
    <property type="entry name" value="AAA+_ATPase"/>
</dbReference>
<dbReference type="SMART" id="SM00382">
    <property type="entry name" value="AAA"/>
    <property type="match status" value="1"/>
</dbReference>
<keyword evidence="6" id="KW-1278">Translocase</keyword>
<dbReference type="PROSITE" id="PS00211">
    <property type="entry name" value="ABC_TRANSPORTER_1"/>
    <property type="match status" value="1"/>
</dbReference>
<evidence type="ECO:0000259" key="9">
    <source>
        <dbReference type="PROSITE" id="PS50893"/>
    </source>
</evidence>
<dbReference type="Proteomes" id="UP001058273">
    <property type="component" value="Chromosome"/>
</dbReference>
<dbReference type="PANTHER" id="PTHR43553">
    <property type="entry name" value="HEAVY METAL TRANSPORTER"/>
    <property type="match status" value="1"/>
</dbReference>
<comment type="subcellular location">
    <subcellularLocation>
        <location evidence="1 8">Cell membrane</location>
        <topology evidence="1 8">Peripheral membrane protein</topology>
    </subcellularLocation>
</comment>
<dbReference type="InterPro" id="IPR003439">
    <property type="entry name" value="ABC_transporter-like_ATP-bd"/>
</dbReference>
<dbReference type="NCBIfam" id="NF010155">
    <property type="entry name" value="PRK13634.1"/>
    <property type="match status" value="1"/>
</dbReference>
<keyword evidence="2 8" id="KW-0813">Transport</keyword>
<evidence type="ECO:0000256" key="7">
    <source>
        <dbReference type="ARBA" id="ARBA00023136"/>
    </source>
</evidence>
<dbReference type="Pfam" id="PF00005">
    <property type="entry name" value="ABC_tran"/>
    <property type="match status" value="1"/>
</dbReference>
<dbReference type="EMBL" id="CP102451">
    <property type="protein sequence ID" value="UUV98458.1"/>
    <property type="molecule type" value="Genomic_DNA"/>
</dbReference>
<dbReference type="GO" id="GO:0016787">
    <property type="term" value="F:hydrolase activity"/>
    <property type="evidence" value="ECO:0007669"/>
    <property type="project" value="UniProtKB-KW"/>
</dbReference>
<evidence type="ECO:0000256" key="3">
    <source>
        <dbReference type="ARBA" id="ARBA00022475"/>
    </source>
</evidence>
<keyword evidence="7 8" id="KW-0472">Membrane</keyword>
<keyword evidence="11" id="KW-1185">Reference proteome</keyword>
<reference evidence="10" key="1">
    <citation type="submission" date="2022-08" db="EMBL/GenBank/DDBJ databases">
        <title>Genome sequence of Vagococcus luciliae DSM 112651.</title>
        <authorList>
            <person name="Juan G."/>
            <person name="Anja P."/>
            <person name="Rolf D."/>
            <person name="Kampfer P."/>
            <person name="Vilcinskas A."/>
        </authorList>
    </citation>
    <scope>NUCLEOTIDE SEQUENCE</scope>
    <source>
        <strain evidence="10">G314FT</strain>
    </source>
</reference>
<dbReference type="NCBIfam" id="TIGR04521">
    <property type="entry name" value="ECF_ATPase_2"/>
    <property type="match status" value="1"/>
</dbReference>
<dbReference type="InterPro" id="IPR050095">
    <property type="entry name" value="ECF_ABC_transporter_ATP-bd"/>
</dbReference>
<reference evidence="10" key="2">
    <citation type="submission" date="2022-08" db="EMBL/GenBank/DDBJ databases">
        <authorList>
            <person name="Poehlein A."/>
            <person name="Guzman J."/>
            <person name="Daniel R."/>
            <person name="Vilcinskas A."/>
        </authorList>
    </citation>
    <scope>NUCLEOTIDE SEQUENCE</scope>
    <source>
        <strain evidence="10">G314FT</strain>
    </source>
</reference>
<evidence type="ECO:0000256" key="5">
    <source>
        <dbReference type="ARBA" id="ARBA00022840"/>
    </source>
</evidence>
<dbReference type="InterPro" id="IPR015856">
    <property type="entry name" value="ABC_transpr_CbiO/EcfA_su"/>
</dbReference>
<comment type="function">
    <text evidence="8">ATP-binding (A) component of a common energy-coupling factor (ECF) ABC-transporter complex.</text>
</comment>
<dbReference type="PROSITE" id="PS50893">
    <property type="entry name" value="ABC_TRANSPORTER_2"/>
    <property type="match status" value="1"/>
</dbReference>
<dbReference type="EC" id="7.-.-.-" evidence="8"/>
<organism evidence="10 11">
    <name type="scientific">Vagococcus luciliae</name>
    <dbReference type="NCBI Taxonomy" id="2920380"/>
    <lineage>
        <taxon>Bacteria</taxon>
        <taxon>Bacillati</taxon>
        <taxon>Bacillota</taxon>
        <taxon>Bacilli</taxon>
        <taxon>Lactobacillales</taxon>
        <taxon>Enterococcaceae</taxon>
        <taxon>Vagococcus</taxon>
    </lineage>
</organism>
<dbReference type="CDD" id="cd03225">
    <property type="entry name" value="ABC_cobalt_CbiO_domain1"/>
    <property type="match status" value="1"/>
</dbReference>
<evidence type="ECO:0000313" key="10">
    <source>
        <dbReference type="EMBL" id="UUV98458.1"/>
    </source>
</evidence>
<evidence type="ECO:0000256" key="4">
    <source>
        <dbReference type="ARBA" id="ARBA00022741"/>
    </source>
</evidence>